<organism evidence="1 2">
    <name type="scientific">Mannheimia granulomatis</name>
    <dbReference type="NCBI Taxonomy" id="85402"/>
    <lineage>
        <taxon>Bacteria</taxon>
        <taxon>Pseudomonadati</taxon>
        <taxon>Pseudomonadota</taxon>
        <taxon>Gammaproteobacteria</taxon>
        <taxon>Pasteurellales</taxon>
        <taxon>Pasteurellaceae</taxon>
        <taxon>Mannheimia</taxon>
    </lineage>
</organism>
<evidence type="ECO:0000313" key="1">
    <source>
        <dbReference type="EMBL" id="EXI61497.1"/>
    </source>
</evidence>
<dbReference type="AlphaFoldDB" id="A0A011NA95"/>
<comment type="caution">
    <text evidence="1">The sequence shown here is derived from an EMBL/GenBank/DDBJ whole genome shotgun (WGS) entry which is preliminary data.</text>
</comment>
<protein>
    <submittedName>
        <fullName evidence="1">SinR</fullName>
    </submittedName>
</protein>
<accession>A0A011NA95</accession>
<dbReference type="OrthoDB" id="2656750at2"/>
<proteinExistence type="predicted"/>
<dbReference type="EMBL" id="JANJ01000007">
    <property type="protein sequence ID" value="EXI61497.1"/>
    <property type="molecule type" value="Genomic_DNA"/>
</dbReference>
<name>A0A011NA95_9PAST</name>
<dbReference type="Proteomes" id="UP000054123">
    <property type="component" value="Unassembled WGS sequence"/>
</dbReference>
<evidence type="ECO:0000313" key="2">
    <source>
        <dbReference type="Proteomes" id="UP000054123"/>
    </source>
</evidence>
<reference evidence="1 2" key="1">
    <citation type="journal article" date="2014" name="Genome Announc.">
        <title>Genome Sequence of a Presumptive Mannheimia haemolytica Strain with an A1/A6-Cross-Reactive Serotype from a White-Tailed Deer (Odocoileus virginianus).</title>
        <authorList>
            <person name="Lawrence P.K."/>
            <person name="Bey R.F."/>
            <person name="Wiener B."/>
            <person name="Kittichotirat W."/>
            <person name="Bumgarner R.E."/>
        </authorList>
    </citation>
    <scope>NUCLEOTIDE SEQUENCE [LARGE SCALE GENOMIC DNA]</scope>
    <source>
        <strain evidence="1 2">PKL10</strain>
    </source>
</reference>
<dbReference type="PATRIC" id="fig|1450449.3.peg.1930"/>
<sequence length="90" mass="10609">MRNYLISYDLYKAGQNYDGLISYIKSHQVWAAIHKSVWYIKSNKSVEQIRNELLIYLDANDSVFVTDMNSAAWNNLPEGNGEYIRQNWMK</sequence>
<dbReference type="RefSeq" id="WP_042803958.1">
    <property type="nucleotide sequence ID" value="NZ_AVSP01000005.1"/>
</dbReference>
<keyword evidence="2" id="KW-1185">Reference proteome</keyword>
<gene>
    <name evidence="1" type="ORF">AK33_09710</name>
</gene>